<dbReference type="PANTHER" id="PTHR30363:SF44">
    <property type="entry name" value="AGA OPERON TRANSCRIPTIONAL REPRESSOR-RELATED"/>
    <property type="match status" value="1"/>
</dbReference>
<dbReference type="SMART" id="SM01134">
    <property type="entry name" value="DeoRC"/>
    <property type="match status" value="1"/>
</dbReference>
<dbReference type="EMBL" id="JBGFTU010000019">
    <property type="protein sequence ID" value="MEZ0166205.1"/>
    <property type="molecule type" value="Genomic_DNA"/>
</dbReference>
<protein>
    <submittedName>
        <fullName evidence="5">DeoR/GlpR family DNA-binding transcription regulator</fullName>
    </submittedName>
</protein>
<organism evidence="5 6">
    <name type="scientific">Kineococcus halophytocola</name>
    <dbReference type="NCBI Taxonomy" id="3234027"/>
    <lineage>
        <taxon>Bacteria</taxon>
        <taxon>Bacillati</taxon>
        <taxon>Actinomycetota</taxon>
        <taxon>Actinomycetes</taxon>
        <taxon>Kineosporiales</taxon>
        <taxon>Kineosporiaceae</taxon>
        <taxon>Kineococcus</taxon>
    </lineage>
</organism>
<feature type="domain" description="HTH deoR-type" evidence="4">
    <location>
        <begin position="7"/>
        <end position="62"/>
    </location>
</feature>
<proteinExistence type="predicted"/>
<name>A0ABV4H6X8_9ACTN</name>
<dbReference type="Proteomes" id="UP001565927">
    <property type="component" value="Unassembled WGS sequence"/>
</dbReference>
<keyword evidence="6" id="KW-1185">Reference proteome</keyword>
<sequence length="269" mass="27461">MLGTVLAHQRQELILDAVRVHGGARVADLVDRLGVSEMTVRRDIAELSRQGLLARVHGGAAALGRSSEEPGFAAKSTLRTAAKEAVARAALRFADAGASVALSAGTTTAAVAAQLRSVPELTVVTNSPRVADVLHEPGSGRTVVLTGGVRTPSDALVGPVAHAGLAGLHVDVLFLGVHGLDPRAGLTTPNLLEAETNRALMACAARVVVVADASKLGVVGLASFAPLDAVDVLVTDDGLAPEDRTVLAEHVGDLVVATTSPPQDPEDHL</sequence>
<dbReference type="InterPro" id="IPR050313">
    <property type="entry name" value="Carb_Metab_HTH_regulators"/>
</dbReference>
<comment type="caution">
    <text evidence="5">The sequence shown here is derived from an EMBL/GenBank/DDBJ whole genome shotgun (WGS) entry which is preliminary data.</text>
</comment>
<evidence type="ECO:0000256" key="3">
    <source>
        <dbReference type="ARBA" id="ARBA00023163"/>
    </source>
</evidence>
<dbReference type="Gene3D" id="3.40.50.1360">
    <property type="match status" value="1"/>
</dbReference>
<dbReference type="Pfam" id="PF08220">
    <property type="entry name" value="HTH_DeoR"/>
    <property type="match status" value="1"/>
</dbReference>
<dbReference type="PRINTS" id="PR00037">
    <property type="entry name" value="HTHLACR"/>
</dbReference>
<dbReference type="InterPro" id="IPR001034">
    <property type="entry name" value="DeoR_HTH"/>
</dbReference>
<keyword evidence="1" id="KW-0805">Transcription regulation</keyword>
<evidence type="ECO:0000313" key="6">
    <source>
        <dbReference type="Proteomes" id="UP001565927"/>
    </source>
</evidence>
<dbReference type="InterPro" id="IPR014036">
    <property type="entry name" value="DeoR-like_C"/>
</dbReference>
<dbReference type="PANTHER" id="PTHR30363">
    <property type="entry name" value="HTH-TYPE TRANSCRIPTIONAL REGULATOR SRLR-RELATED"/>
    <property type="match status" value="1"/>
</dbReference>
<dbReference type="Gene3D" id="1.10.10.10">
    <property type="entry name" value="Winged helix-like DNA-binding domain superfamily/Winged helix DNA-binding domain"/>
    <property type="match status" value="1"/>
</dbReference>
<keyword evidence="3" id="KW-0804">Transcription</keyword>
<evidence type="ECO:0000313" key="5">
    <source>
        <dbReference type="EMBL" id="MEZ0166205.1"/>
    </source>
</evidence>
<dbReference type="SUPFAM" id="SSF46785">
    <property type="entry name" value="Winged helix' DNA-binding domain"/>
    <property type="match status" value="1"/>
</dbReference>
<dbReference type="PROSITE" id="PS51000">
    <property type="entry name" value="HTH_DEOR_2"/>
    <property type="match status" value="1"/>
</dbReference>
<dbReference type="InterPro" id="IPR036388">
    <property type="entry name" value="WH-like_DNA-bd_sf"/>
</dbReference>
<keyword evidence="2 5" id="KW-0238">DNA-binding</keyword>
<dbReference type="InterPro" id="IPR036390">
    <property type="entry name" value="WH_DNA-bd_sf"/>
</dbReference>
<evidence type="ECO:0000256" key="1">
    <source>
        <dbReference type="ARBA" id="ARBA00023015"/>
    </source>
</evidence>
<evidence type="ECO:0000256" key="2">
    <source>
        <dbReference type="ARBA" id="ARBA00023125"/>
    </source>
</evidence>
<dbReference type="InterPro" id="IPR018356">
    <property type="entry name" value="Tscrpt_reg_HTH_DeoR_CS"/>
</dbReference>
<evidence type="ECO:0000259" key="4">
    <source>
        <dbReference type="PROSITE" id="PS51000"/>
    </source>
</evidence>
<dbReference type="PROSITE" id="PS00894">
    <property type="entry name" value="HTH_DEOR_1"/>
    <property type="match status" value="1"/>
</dbReference>
<dbReference type="SMART" id="SM00420">
    <property type="entry name" value="HTH_DEOR"/>
    <property type="match status" value="1"/>
</dbReference>
<dbReference type="InterPro" id="IPR037171">
    <property type="entry name" value="NagB/RpiA_transferase-like"/>
</dbReference>
<reference evidence="5 6" key="1">
    <citation type="submission" date="2024-07" db="EMBL/GenBank/DDBJ databases">
        <authorList>
            <person name="Thanompreechachai J."/>
            <person name="Duangmal K."/>
        </authorList>
    </citation>
    <scope>NUCLEOTIDE SEQUENCE [LARGE SCALE GENOMIC DNA]</scope>
    <source>
        <strain evidence="5 6">LSe6-4</strain>
    </source>
</reference>
<dbReference type="GO" id="GO:0003677">
    <property type="term" value="F:DNA binding"/>
    <property type="evidence" value="ECO:0007669"/>
    <property type="project" value="UniProtKB-KW"/>
</dbReference>
<dbReference type="RefSeq" id="WP_370442429.1">
    <property type="nucleotide sequence ID" value="NZ_JBGFTU010000019.1"/>
</dbReference>
<dbReference type="SUPFAM" id="SSF100950">
    <property type="entry name" value="NagB/RpiA/CoA transferase-like"/>
    <property type="match status" value="1"/>
</dbReference>
<gene>
    <name evidence="5" type="ORF">AB2L27_15705</name>
</gene>
<dbReference type="Pfam" id="PF00455">
    <property type="entry name" value="DeoRC"/>
    <property type="match status" value="1"/>
</dbReference>
<accession>A0ABV4H6X8</accession>